<dbReference type="Proteomes" id="UP000836387">
    <property type="component" value="Unassembled WGS sequence"/>
</dbReference>
<protein>
    <submittedName>
        <fullName evidence="1">Uncharacterized protein</fullName>
    </submittedName>
</protein>
<name>A0ACA9U7C3_BIOOC</name>
<evidence type="ECO:0000313" key="2">
    <source>
        <dbReference type="Proteomes" id="UP000836387"/>
    </source>
</evidence>
<proteinExistence type="predicted"/>
<reference evidence="1" key="1">
    <citation type="submission" date="2020-04" db="EMBL/GenBank/DDBJ databases">
        <authorList>
            <person name="Broberg M."/>
        </authorList>
    </citation>
    <scope>NUCLEOTIDE SEQUENCE</scope>
</reference>
<keyword evidence="2" id="KW-1185">Reference proteome</keyword>
<sequence length="495" mass="55854">MKDLQIWKTSGGLDFASSVERVMATTDGEPRAGPELTLEELDDVLDQIAASSSFSSTSLRQRVKEKHGRSAHANYLLSGVFQVLYSSEAKWMIRMMLKTYSPVCIPEWPTMTAVMLLDRPTIGHMPIQPAADIRYELRKTASRELKPKFSIITARPTYTKARSIRHCCQLAGSRRMSVERKYDGEYCQVHIDVSKSGARIKIFSKSGKDSTSDRIGIHCTLRDSLELDTAGCQIKKQYILEGELLVWNDDDGRIEPLHKIRKHMNRSGRFLGTARDSPVDLNDHLIIMFYDILLLDNTACVRESHDKRRRVLQSLVHSVPGRADIGSREVLEFSSFDAAKQLSEAFSRAITERWEGLVLKGCDDPYPSSEEGRSFIKLKKDYIPGLGDTADFVIVGGRRDAGDPQGLRISKLWWTSFYIGCMENKDEVCRYNGKPRFALSMLSTSTASRKKTLYTLTAMDTSDECLSPRLYPSSTSHSTQDGDCSQWISSESRLQ</sequence>
<gene>
    <name evidence="1" type="ORF">CRV2_00016029</name>
</gene>
<dbReference type="EMBL" id="CADEHS020000052">
    <property type="protein sequence ID" value="CAG9948929.1"/>
    <property type="molecule type" value="Genomic_DNA"/>
</dbReference>
<organism evidence="1 2">
    <name type="scientific">Clonostachys rosea f. rosea IK726</name>
    <dbReference type="NCBI Taxonomy" id="1349383"/>
    <lineage>
        <taxon>Eukaryota</taxon>
        <taxon>Fungi</taxon>
        <taxon>Dikarya</taxon>
        <taxon>Ascomycota</taxon>
        <taxon>Pezizomycotina</taxon>
        <taxon>Sordariomycetes</taxon>
        <taxon>Hypocreomycetidae</taxon>
        <taxon>Hypocreales</taxon>
        <taxon>Bionectriaceae</taxon>
        <taxon>Clonostachys</taxon>
    </lineage>
</organism>
<evidence type="ECO:0000313" key="1">
    <source>
        <dbReference type="EMBL" id="CAG9948929.1"/>
    </source>
</evidence>
<reference evidence="1" key="2">
    <citation type="submission" date="2021-10" db="EMBL/GenBank/DDBJ databases">
        <authorList>
            <person name="Piombo E."/>
        </authorList>
    </citation>
    <scope>NUCLEOTIDE SEQUENCE</scope>
</reference>
<comment type="caution">
    <text evidence="1">The sequence shown here is derived from an EMBL/GenBank/DDBJ whole genome shotgun (WGS) entry which is preliminary data.</text>
</comment>
<accession>A0ACA9U7C3</accession>